<dbReference type="PANTHER" id="PTHR42693:SF43">
    <property type="entry name" value="BLL2667 PROTEIN"/>
    <property type="match status" value="1"/>
</dbReference>
<dbReference type="SUPFAM" id="SSF53649">
    <property type="entry name" value="Alkaline phosphatase-like"/>
    <property type="match status" value="1"/>
</dbReference>
<sequence length="787" mass="88110">MNRFLILLGFFYPFTSFAQDILPFPIVPSSSIAGETMEESTHQHRQQPSYLPGDAPNIIVILIDDSGPALPDTYGGEVHTPTLTKLANQGISYNRFHSTAMCSPTRASLLTGRNHTRVGNGQITEWANDWDGFSGVIPKTSATVAEVLKNYGYSTSAFGKWHNTNPGSTSKAGPFDEWPTGYGFEYFYGFLGGETSQYEPTLVRNNAYVDHPPKTVEEGYHLTDDLADDAIKWIENHQALKPNQPFFMYWAPGAVHGPHHVNNKWADKYKGKFDDGWDAYRKRVFERQKELGWIPENTILTERPETMAAWDEIPEDEKDFQRRLMEVFAGFTEHADYNVGRIVDAVEELGIDDNTLIFYIWGDNGSSSEGQNGTISELLAQNQIPTEISDHIRVMNQELGGLDALGGPKTDNMYHAGWAWAGATPFRSTKLVAAHFGGTRQPMVVSWPDKIKADGIVRSQFHHVNDITPTIYEVLNIPLPKVVNGFEQDVMDGISMAYTFDQANAEGKKKTQFFDVMGSRAIYHEGWMASTFGPRVPWMTRTPGLESWNPKNDVWELHNLENDFSQAIDLANEYPEKLEELKQLFLEESRRNKNLPIGGGLYVLLHPEELKVNPRSTFIYPNNTVRVPESNAPRLGLVRNKTTIELTNPSNSSGVIFALAGYAGGLTLYVEEGILNYEYNLFEIERTKLKSSTKLPDGDVNIELVFEPKAHASKAFLQAANITITVNGEEMIKGSIPTIITAGFSVNECFDLGADLGSPVSEAYYSKAPFKYTGQIHSFKSQYLVDQ</sequence>
<reference evidence="6 7" key="1">
    <citation type="submission" date="2021-03" db="EMBL/GenBank/DDBJ databases">
        <title>novel species isolated from a fishpond in China.</title>
        <authorList>
            <person name="Lu H."/>
            <person name="Cai Z."/>
        </authorList>
    </citation>
    <scope>NUCLEOTIDE SEQUENCE [LARGE SCALE GENOMIC DNA]</scope>
    <source>
        <strain evidence="6 7">YJ13C</strain>
    </source>
</reference>
<dbReference type="RefSeq" id="WP_206587639.1">
    <property type="nucleotide sequence ID" value="NZ_JAFKCU010000003.1"/>
</dbReference>
<protein>
    <submittedName>
        <fullName evidence="6">Arylsulfatase</fullName>
    </submittedName>
</protein>
<organism evidence="6 7">
    <name type="scientific">Algoriphagus pacificus</name>
    <dbReference type="NCBI Taxonomy" id="2811234"/>
    <lineage>
        <taxon>Bacteria</taxon>
        <taxon>Pseudomonadati</taxon>
        <taxon>Bacteroidota</taxon>
        <taxon>Cytophagia</taxon>
        <taxon>Cytophagales</taxon>
        <taxon>Cyclobacteriaceae</taxon>
        <taxon>Algoriphagus</taxon>
    </lineage>
</organism>
<gene>
    <name evidence="6" type="ORF">J0A69_16210</name>
</gene>
<dbReference type="EMBL" id="JAFKCU010000003">
    <property type="protein sequence ID" value="MBN7816990.1"/>
    <property type="molecule type" value="Genomic_DNA"/>
</dbReference>
<dbReference type="InterPro" id="IPR050738">
    <property type="entry name" value="Sulfatase"/>
</dbReference>
<name>A0ABS3CJQ2_9BACT</name>
<dbReference type="InterPro" id="IPR024607">
    <property type="entry name" value="Sulfatase_CS"/>
</dbReference>
<accession>A0ABS3CJQ2</accession>
<evidence type="ECO:0000259" key="5">
    <source>
        <dbReference type="Pfam" id="PF00884"/>
    </source>
</evidence>
<evidence type="ECO:0000313" key="6">
    <source>
        <dbReference type="EMBL" id="MBN7816990.1"/>
    </source>
</evidence>
<dbReference type="InterPro" id="IPR000917">
    <property type="entry name" value="Sulfatase_N"/>
</dbReference>
<dbReference type="Proteomes" id="UP000664480">
    <property type="component" value="Unassembled WGS sequence"/>
</dbReference>
<dbReference type="CDD" id="cd16025">
    <property type="entry name" value="PAS_like"/>
    <property type="match status" value="1"/>
</dbReference>
<dbReference type="Gene3D" id="3.30.1120.10">
    <property type="match status" value="1"/>
</dbReference>
<dbReference type="Gene3D" id="3.40.720.10">
    <property type="entry name" value="Alkaline Phosphatase, subunit A"/>
    <property type="match status" value="1"/>
</dbReference>
<keyword evidence="7" id="KW-1185">Reference proteome</keyword>
<proteinExistence type="inferred from homology"/>
<comment type="similarity">
    <text evidence="1">Belongs to the sulfatase family.</text>
</comment>
<dbReference type="PROSITE" id="PS00523">
    <property type="entry name" value="SULFATASE_1"/>
    <property type="match status" value="1"/>
</dbReference>
<keyword evidence="4" id="KW-0106">Calcium</keyword>
<evidence type="ECO:0000256" key="3">
    <source>
        <dbReference type="ARBA" id="ARBA00022801"/>
    </source>
</evidence>
<keyword evidence="2" id="KW-0479">Metal-binding</keyword>
<evidence type="ECO:0000256" key="2">
    <source>
        <dbReference type="ARBA" id="ARBA00022723"/>
    </source>
</evidence>
<keyword evidence="3" id="KW-0378">Hydrolase</keyword>
<evidence type="ECO:0000256" key="1">
    <source>
        <dbReference type="ARBA" id="ARBA00008779"/>
    </source>
</evidence>
<feature type="domain" description="Sulfatase N-terminal" evidence="5">
    <location>
        <begin position="56"/>
        <end position="477"/>
    </location>
</feature>
<dbReference type="Pfam" id="PF00884">
    <property type="entry name" value="Sulfatase"/>
    <property type="match status" value="1"/>
</dbReference>
<evidence type="ECO:0000313" key="7">
    <source>
        <dbReference type="Proteomes" id="UP000664480"/>
    </source>
</evidence>
<dbReference type="InterPro" id="IPR017850">
    <property type="entry name" value="Alkaline_phosphatase_core_sf"/>
</dbReference>
<comment type="caution">
    <text evidence="6">The sequence shown here is derived from an EMBL/GenBank/DDBJ whole genome shotgun (WGS) entry which is preliminary data.</text>
</comment>
<dbReference type="PANTHER" id="PTHR42693">
    <property type="entry name" value="ARYLSULFATASE FAMILY MEMBER"/>
    <property type="match status" value="1"/>
</dbReference>
<evidence type="ECO:0000256" key="4">
    <source>
        <dbReference type="ARBA" id="ARBA00022837"/>
    </source>
</evidence>